<evidence type="ECO:0000313" key="2">
    <source>
        <dbReference type="WBParaSite" id="RSKR_0000560700.1"/>
    </source>
</evidence>
<accession>A0AC35TYA0</accession>
<name>A0AC35TYA0_9BILA</name>
<sequence>MMFRTNLKKSQSKKEKMTLPFRIKQLSYETTGKEPPIVDEILLSVGKKRSIRKGNAIDHYKMFKEIEGDDQELEKWEIRLELNQILVLPNTWSLRQRYTALKAQRKEAREATKDYRVTQLMDLPIKETASGVGQMNFYVIKTKGREYDGVRTYNANNEFWRSDVQHDQKYICTLRKVMTEGVKNRQDPSSQNSLFGVGQMNLYVIKTKGREYDGVRTYNANNQFGRSDVQHDQKYICTLRKVMTEGVKNRQDPSSQNSLL</sequence>
<evidence type="ECO:0000313" key="1">
    <source>
        <dbReference type="Proteomes" id="UP000095286"/>
    </source>
</evidence>
<dbReference type="WBParaSite" id="RSKR_0000560700.1">
    <property type="protein sequence ID" value="RSKR_0000560700.1"/>
    <property type="gene ID" value="RSKR_0000560700"/>
</dbReference>
<dbReference type="Proteomes" id="UP000095286">
    <property type="component" value="Unplaced"/>
</dbReference>
<protein>
    <submittedName>
        <fullName evidence="2">USP domain-containing protein</fullName>
    </submittedName>
</protein>
<organism evidence="1 2">
    <name type="scientific">Rhabditophanes sp. KR3021</name>
    <dbReference type="NCBI Taxonomy" id="114890"/>
    <lineage>
        <taxon>Eukaryota</taxon>
        <taxon>Metazoa</taxon>
        <taxon>Ecdysozoa</taxon>
        <taxon>Nematoda</taxon>
        <taxon>Chromadorea</taxon>
        <taxon>Rhabditida</taxon>
        <taxon>Tylenchina</taxon>
        <taxon>Panagrolaimomorpha</taxon>
        <taxon>Strongyloidoidea</taxon>
        <taxon>Alloionematidae</taxon>
        <taxon>Rhabditophanes</taxon>
    </lineage>
</organism>
<reference evidence="2" key="1">
    <citation type="submission" date="2016-11" db="UniProtKB">
        <authorList>
            <consortium name="WormBaseParasite"/>
        </authorList>
    </citation>
    <scope>IDENTIFICATION</scope>
    <source>
        <strain evidence="2">KR3021</strain>
    </source>
</reference>
<proteinExistence type="predicted"/>